<sequence length="172" mass="19767">MGIILKNNSLSMIVFRTSHTAENIIRDGWIVAHITHDPVLFVRTTFEDLSSESYVEEKIGEYHIQRLRSVQNWILCKAQILNKTSEKIFVGLEPVHIALTPEPPHPVHRGFNNVIEATVHATRYILYQDTKLAELIRHHGDLVMRCGGESEKRAMKLLYTFVNSKNPGTFFE</sequence>
<proteinExistence type="predicted"/>
<organism evidence="3 4">
    <name type="scientific">Methanospirillum purgamenti</name>
    <dbReference type="NCBI Taxonomy" id="2834276"/>
    <lineage>
        <taxon>Archaea</taxon>
        <taxon>Methanobacteriati</taxon>
        <taxon>Methanobacteriota</taxon>
        <taxon>Stenosarchaea group</taxon>
        <taxon>Methanomicrobia</taxon>
        <taxon>Methanomicrobiales</taxon>
        <taxon>Methanospirillaceae</taxon>
        <taxon>Methanospirillum</taxon>
    </lineage>
</organism>
<evidence type="ECO:0000313" key="4">
    <source>
        <dbReference type="Proteomes" id="UP000680656"/>
    </source>
</evidence>
<name>A0A8E7B3U8_9EURY</name>
<dbReference type="Pfam" id="PF20766">
    <property type="entry name" value="DUF447_C"/>
    <property type="match status" value="1"/>
</dbReference>
<dbReference type="EMBL" id="CP075546">
    <property type="protein sequence ID" value="QVV90608.1"/>
    <property type="molecule type" value="Genomic_DNA"/>
</dbReference>
<accession>A0A8E7B3U8</accession>
<dbReference type="SUPFAM" id="SSF50475">
    <property type="entry name" value="FMN-binding split barrel"/>
    <property type="match status" value="1"/>
</dbReference>
<dbReference type="Proteomes" id="UP000680656">
    <property type="component" value="Chromosome"/>
</dbReference>
<evidence type="ECO:0000259" key="2">
    <source>
        <dbReference type="Pfam" id="PF20766"/>
    </source>
</evidence>
<evidence type="ECO:0000313" key="3">
    <source>
        <dbReference type="EMBL" id="QVV90608.1"/>
    </source>
</evidence>
<gene>
    <name evidence="3" type="ORF">KHC33_10045</name>
</gene>
<dbReference type="InterPro" id="IPR049288">
    <property type="entry name" value="DUF447_C"/>
</dbReference>
<dbReference type="Gene3D" id="1.20.58.290">
    <property type="entry name" value="Hypothetical membrane protein ta0354_69_121"/>
    <property type="match status" value="1"/>
</dbReference>
<keyword evidence="4" id="KW-1185">Reference proteome</keyword>
<evidence type="ECO:0000259" key="1">
    <source>
        <dbReference type="Pfam" id="PF04289"/>
    </source>
</evidence>
<dbReference type="AlphaFoldDB" id="A0A8E7B3U8"/>
<dbReference type="InterPro" id="IPR012349">
    <property type="entry name" value="Split_barrel_FMN-bd"/>
</dbReference>
<reference evidence="3 4" key="1">
    <citation type="submission" date="2021-05" db="EMBL/GenBank/DDBJ databases">
        <title>A novel Methanospirillum isolate from a pyrite-forming mixed culture.</title>
        <authorList>
            <person name="Bunk B."/>
            <person name="Sproer C."/>
            <person name="Spring S."/>
            <person name="Pester M."/>
        </authorList>
    </citation>
    <scope>NUCLEOTIDE SEQUENCE [LARGE SCALE GENOMIC DNA]</scope>
    <source>
        <strain evidence="3 4">J.3.6.1-F.2.7.3</strain>
    </source>
</reference>
<protein>
    <submittedName>
        <fullName evidence="3">DUF447 family protein</fullName>
    </submittedName>
</protein>
<dbReference type="Gene3D" id="2.30.110.10">
    <property type="entry name" value="Electron Transport, Fmn-binding Protein, Chain A"/>
    <property type="match status" value="1"/>
</dbReference>
<feature type="domain" description="DUF447" evidence="1">
    <location>
        <begin position="1"/>
        <end position="98"/>
    </location>
</feature>
<dbReference type="KEGG" id="mrtj:KHC33_10045"/>
<feature type="domain" description="DUF447" evidence="2">
    <location>
        <begin position="108"/>
        <end position="159"/>
    </location>
</feature>
<dbReference type="InterPro" id="IPR007386">
    <property type="entry name" value="DUF447_N"/>
</dbReference>
<dbReference type="Pfam" id="PF04289">
    <property type="entry name" value="DUF447_N"/>
    <property type="match status" value="1"/>
</dbReference>